<name>A0AAV4U6C7_9ARAC</name>
<evidence type="ECO:0000256" key="1">
    <source>
        <dbReference type="ARBA" id="ARBA00003195"/>
    </source>
</evidence>
<dbReference type="GO" id="GO:0006120">
    <property type="term" value="P:mitochondrial electron transport, NADH to ubiquinone"/>
    <property type="evidence" value="ECO:0007669"/>
    <property type="project" value="TreeGrafter"/>
</dbReference>
<dbReference type="InterPro" id="IPR009947">
    <property type="entry name" value="NDUA7"/>
</dbReference>
<evidence type="ECO:0000313" key="15">
    <source>
        <dbReference type="EMBL" id="GIY53305.1"/>
    </source>
</evidence>
<evidence type="ECO:0000256" key="4">
    <source>
        <dbReference type="ARBA" id="ARBA00011533"/>
    </source>
</evidence>
<keyword evidence="8" id="KW-0999">Mitochondrion inner membrane</keyword>
<gene>
    <name evidence="15" type="primary">X975_24622</name>
    <name evidence="15" type="ORF">CDAR_39371</name>
</gene>
<evidence type="ECO:0000256" key="13">
    <source>
        <dbReference type="ARBA" id="ARBA00030360"/>
    </source>
</evidence>
<organism evidence="15 16">
    <name type="scientific">Caerostris darwini</name>
    <dbReference type="NCBI Taxonomy" id="1538125"/>
    <lineage>
        <taxon>Eukaryota</taxon>
        <taxon>Metazoa</taxon>
        <taxon>Ecdysozoa</taxon>
        <taxon>Arthropoda</taxon>
        <taxon>Chelicerata</taxon>
        <taxon>Arachnida</taxon>
        <taxon>Araneae</taxon>
        <taxon>Araneomorphae</taxon>
        <taxon>Entelegynae</taxon>
        <taxon>Araneoidea</taxon>
        <taxon>Araneidae</taxon>
        <taxon>Caerostris</taxon>
    </lineage>
</organism>
<evidence type="ECO:0000256" key="11">
    <source>
        <dbReference type="ARBA" id="ARBA00023128"/>
    </source>
</evidence>
<dbReference type="EMBL" id="BPLQ01010754">
    <property type="protein sequence ID" value="GIY53305.1"/>
    <property type="molecule type" value="Genomic_DNA"/>
</dbReference>
<dbReference type="Pfam" id="PF07347">
    <property type="entry name" value="CI-B14_5a"/>
    <property type="match status" value="1"/>
</dbReference>
<evidence type="ECO:0000256" key="3">
    <source>
        <dbReference type="ARBA" id="ARBA00005482"/>
    </source>
</evidence>
<proteinExistence type="inferred from homology"/>
<dbReference type="Proteomes" id="UP001054837">
    <property type="component" value="Unassembled WGS sequence"/>
</dbReference>
<evidence type="ECO:0000256" key="6">
    <source>
        <dbReference type="ARBA" id="ARBA00022448"/>
    </source>
</evidence>
<evidence type="ECO:0000256" key="10">
    <source>
        <dbReference type="ARBA" id="ARBA00022990"/>
    </source>
</evidence>
<keyword evidence="9" id="KW-0249">Electron transport</keyword>
<keyword evidence="6" id="KW-0813">Transport</keyword>
<protein>
    <recommendedName>
        <fullName evidence="5">NADH dehydrogenase [ubiquinone] 1 alpha subcomplex subunit 7</fullName>
    </recommendedName>
    <alternativeName>
        <fullName evidence="14">Complex I-B14.5a</fullName>
    </alternativeName>
    <alternativeName>
        <fullName evidence="13">NADH-ubiquinone oxidoreductase subunit B14.5a</fullName>
    </alternativeName>
</protein>
<comment type="caution">
    <text evidence="15">The sequence shown here is derived from an EMBL/GenBank/DDBJ whole genome shotgun (WGS) entry which is preliminary data.</text>
</comment>
<evidence type="ECO:0000256" key="2">
    <source>
        <dbReference type="ARBA" id="ARBA00004443"/>
    </source>
</evidence>
<keyword evidence="12" id="KW-0472">Membrane</keyword>
<dbReference type="PANTHER" id="PTHR12485:SF1">
    <property type="entry name" value="NADH DEHYDROGENASE [UBIQUINONE] 1 ALPHA SUBCOMPLEX SUBUNIT 7"/>
    <property type="match status" value="1"/>
</dbReference>
<evidence type="ECO:0000256" key="8">
    <source>
        <dbReference type="ARBA" id="ARBA00022792"/>
    </source>
</evidence>
<evidence type="ECO:0000256" key="12">
    <source>
        <dbReference type="ARBA" id="ARBA00023136"/>
    </source>
</evidence>
<dbReference type="GO" id="GO:0005743">
    <property type="term" value="C:mitochondrial inner membrane"/>
    <property type="evidence" value="ECO:0007669"/>
    <property type="project" value="UniProtKB-SubCell"/>
</dbReference>
<comment type="subcellular location">
    <subcellularLocation>
        <location evidence="2">Mitochondrion inner membrane</location>
        <topology evidence="2">Peripheral membrane protein</topology>
        <orientation evidence="2">Matrix side</orientation>
    </subcellularLocation>
</comment>
<dbReference type="PANTHER" id="PTHR12485">
    <property type="entry name" value="NADH-UBIQUINONE OXIDOREDUCTASE SUBUNIT B"/>
    <property type="match status" value="1"/>
</dbReference>
<comment type="similarity">
    <text evidence="3">Belongs to the complex I NDUFA7 subunit family.</text>
</comment>
<evidence type="ECO:0000256" key="14">
    <source>
        <dbReference type="ARBA" id="ARBA00033401"/>
    </source>
</evidence>
<comment type="subunit">
    <text evidence="4">Complex I is composed of 45 different subunits.</text>
</comment>
<reference evidence="15 16" key="1">
    <citation type="submission" date="2021-06" db="EMBL/GenBank/DDBJ databases">
        <title>Caerostris darwini draft genome.</title>
        <authorList>
            <person name="Kono N."/>
            <person name="Arakawa K."/>
        </authorList>
    </citation>
    <scope>NUCLEOTIDE SEQUENCE [LARGE SCALE GENOMIC DNA]</scope>
</reference>
<sequence length="115" mass="12963">MSVAPRDLSPLMRWFRRKLLGRDFKNALRFQDFVATRSPPPPNLPDGPSHKLSSNYYFTRDGRHAARPPIVLLGDASRKAIASGVKENVEAKTLTSKKVEFLTPGKPYVWQEAAK</sequence>
<keyword evidence="10" id="KW-0007">Acetylation</keyword>
<keyword evidence="7" id="KW-0679">Respiratory chain</keyword>
<comment type="function">
    <text evidence="1">Accessory subunit of the mitochondrial membrane respiratory chain NADH dehydrogenase (Complex I), that is believed not to be involved in catalysis. Complex I functions in the transfer of electrons from NADH to the respiratory chain. The immediate electron acceptor for the enzyme is believed to be ubiquinone.</text>
</comment>
<evidence type="ECO:0000256" key="9">
    <source>
        <dbReference type="ARBA" id="ARBA00022982"/>
    </source>
</evidence>
<keyword evidence="11" id="KW-0496">Mitochondrion</keyword>
<accession>A0AAV4U6C7</accession>
<evidence type="ECO:0000256" key="5">
    <source>
        <dbReference type="ARBA" id="ARBA00016383"/>
    </source>
</evidence>
<evidence type="ECO:0000313" key="16">
    <source>
        <dbReference type="Proteomes" id="UP001054837"/>
    </source>
</evidence>
<keyword evidence="16" id="KW-1185">Reference proteome</keyword>
<dbReference type="AlphaFoldDB" id="A0AAV4U6C7"/>
<evidence type="ECO:0000256" key="7">
    <source>
        <dbReference type="ARBA" id="ARBA00022660"/>
    </source>
</evidence>